<sequence length="635" mass="73213">MDLIASFYGMFRSLWPFNRERTPLFLRIDPRKLFSIHEISPAYLSLVDFIKNGNKLGFIATNQACALLKQINPKFRGRINVNNILFDLVPTPDGSCSGFADSLLLFLASPNAKLVQSTLSFLNDFVFLLEPAHFHFIDSGFFALLPQSFYENDIHLVAQPRFFLIETTSRLIALSGQSYSAVICEQRQMTMNSYQQTFIDKFFHPIEPFLEFVCRNRRRIKNSALSHPFTWMFFHLLASAAEMEEITQFVLSSSAPLAIVDSLFLFDSNKWIKDLLAALKALPVRHLDEDPTVLKREKQIMTKLHAEGLFDVIELFIHVSWWLEPDNSFWSDFIRDEKETVSQDASSKCSPLHGLRPVLRKTHLDTISSWECDEHCGDGSEGDPAVQKGGRPILCKLRHEQPYIRHLVVGRSCAAEWRRQACVVLRLLTPKDDEERGVESIVQLLTSYNEELIKGIQRTEHASIDPTRSGYDGDCVQAQLVHFWSSSAGIDEELKIPQIRVIFHNFLEGSSNLHRSSKRQPNPCYTLHSIETRNLYYLLESMEFGLRSWQKDDPTFRTRSKQILLKLRDEGVSDEFELHVRYSRLDFVEGREVFMGAWEIHKLGGNVPYSASLVGTEIEEDWDDDWENDSDDQWI</sequence>
<keyword evidence="2" id="KW-1185">Reference proteome</keyword>
<gene>
    <name evidence="1" type="ORF">BLNAU_6036</name>
</gene>
<dbReference type="Proteomes" id="UP001281761">
    <property type="component" value="Unassembled WGS sequence"/>
</dbReference>
<comment type="caution">
    <text evidence="1">The sequence shown here is derived from an EMBL/GenBank/DDBJ whole genome shotgun (WGS) entry which is preliminary data.</text>
</comment>
<name>A0ABQ9Y5K1_9EUKA</name>
<reference evidence="1 2" key="1">
    <citation type="journal article" date="2022" name="bioRxiv">
        <title>Genomics of Preaxostyla Flagellates Illuminates Evolutionary Transitions and the Path Towards Mitochondrial Loss.</title>
        <authorList>
            <person name="Novak L.V.F."/>
            <person name="Treitli S.C."/>
            <person name="Pyrih J."/>
            <person name="Halakuc P."/>
            <person name="Pipaliya S.V."/>
            <person name="Vacek V."/>
            <person name="Brzon O."/>
            <person name="Soukal P."/>
            <person name="Eme L."/>
            <person name="Dacks J.B."/>
            <person name="Karnkowska A."/>
            <person name="Elias M."/>
            <person name="Hampl V."/>
        </authorList>
    </citation>
    <scope>NUCLEOTIDE SEQUENCE [LARGE SCALE GENOMIC DNA]</scope>
    <source>
        <strain evidence="1">NAU3</strain>
        <tissue evidence="1">Gut</tissue>
    </source>
</reference>
<organism evidence="1 2">
    <name type="scientific">Blattamonas nauphoetae</name>
    <dbReference type="NCBI Taxonomy" id="2049346"/>
    <lineage>
        <taxon>Eukaryota</taxon>
        <taxon>Metamonada</taxon>
        <taxon>Preaxostyla</taxon>
        <taxon>Oxymonadida</taxon>
        <taxon>Blattamonas</taxon>
    </lineage>
</organism>
<evidence type="ECO:0000313" key="2">
    <source>
        <dbReference type="Proteomes" id="UP001281761"/>
    </source>
</evidence>
<dbReference type="EMBL" id="JARBJD010000033">
    <property type="protein sequence ID" value="KAK2959020.1"/>
    <property type="molecule type" value="Genomic_DNA"/>
</dbReference>
<proteinExistence type="predicted"/>
<accession>A0ABQ9Y5K1</accession>
<protein>
    <submittedName>
        <fullName evidence="1">Uncharacterized protein</fullName>
    </submittedName>
</protein>
<evidence type="ECO:0000313" key="1">
    <source>
        <dbReference type="EMBL" id="KAK2959020.1"/>
    </source>
</evidence>